<evidence type="ECO:0000313" key="3">
    <source>
        <dbReference type="Proteomes" id="UP000800235"/>
    </source>
</evidence>
<feature type="compositionally biased region" description="Polar residues" evidence="1">
    <location>
        <begin position="79"/>
        <end position="98"/>
    </location>
</feature>
<accession>A0A9P4NYB4</accession>
<evidence type="ECO:0000256" key="1">
    <source>
        <dbReference type="SAM" id="MobiDB-lite"/>
    </source>
</evidence>
<feature type="region of interest" description="Disordered" evidence="1">
    <location>
        <begin position="77"/>
        <end position="98"/>
    </location>
</feature>
<evidence type="ECO:0000313" key="2">
    <source>
        <dbReference type="EMBL" id="KAF2434679.1"/>
    </source>
</evidence>
<comment type="caution">
    <text evidence="2">The sequence shown here is derived from an EMBL/GenBank/DDBJ whole genome shotgun (WGS) entry which is preliminary data.</text>
</comment>
<keyword evidence="3" id="KW-1185">Reference proteome</keyword>
<proteinExistence type="predicted"/>
<dbReference type="Proteomes" id="UP000800235">
    <property type="component" value="Unassembled WGS sequence"/>
</dbReference>
<reference evidence="2" key="1">
    <citation type="journal article" date="2020" name="Stud. Mycol.">
        <title>101 Dothideomycetes genomes: a test case for predicting lifestyles and emergence of pathogens.</title>
        <authorList>
            <person name="Haridas S."/>
            <person name="Albert R."/>
            <person name="Binder M."/>
            <person name="Bloem J."/>
            <person name="Labutti K."/>
            <person name="Salamov A."/>
            <person name="Andreopoulos B."/>
            <person name="Baker S."/>
            <person name="Barry K."/>
            <person name="Bills G."/>
            <person name="Bluhm B."/>
            <person name="Cannon C."/>
            <person name="Castanera R."/>
            <person name="Culley D."/>
            <person name="Daum C."/>
            <person name="Ezra D."/>
            <person name="Gonzalez J."/>
            <person name="Henrissat B."/>
            <person name="Kuo A."/>
            <person name="Liang C."/>
            <person name="Lipzen A."/>
            <person name="Lutzoni F."/>
            <person name="Magnuson J."/>
            <person name="Mondo S."/>
            <person name="Nolan M."/>
            <person name="Ohm R."/>
            <person name="Pangilinan J."/>
            <person name="Park H.-J."/>
            <person name="Ramirez L."/>
            <person name="Alfaro M."/>
            <person name="Sun H."/>
            <person name="Tritt A."/>
            <person name="Yoshinaga Y."/>
            <person name="Zwiers L.-H."/>
            <person name="Turgeon B."/>
            <person name="Goodwin S."/>
            <person name="Spatafora J."/>
            <person name="Crous P."/>
            <person name="Grigoriev I."/>
        </authorList>
    </citation>
    <scope>NUCLEOTIDE SEQUENCE</scope>
    <source>
        <strain evidence="2">CBS 130266</strain>
    </source>
</reference>
<sequence length="191" mass="22050">MRSDLRSVESDWAQQDAAKGVVYLFVAVLCDCGNPFVPRLDESLCPAYIYAGAFSSSRPNGWNSVRHSILKRYPKLPSEPSSQTYHGRSFLDPSSSTSSRSIMCLDYLYQYGCGHGQRYFDRFCRQYLEQLNRIGSSWGTQHQISFQSPNCRPQQHYIQGYCPQCMRSIEARKTASWAQRAHPTWQYQGYR</sequence>
<gene>
    <name evidence="2" type="ORF">EJ08DRAFT_426202</name>
</gene>
<dbReference type="EMBL" id="MU007015">
    <property type="protein sequence ID" value="KAF2434679.1"/>
    <property type="molecule type" value="Genomic_DNA"/>
</dbReference>
<name>A0A9P4NYB4_9PEZI</name>
<protein>
    <submittedName>
        <fullName evidence="2">Uncharacterized protein</fullName>
    </submittedName>
</protein>
<dbReference type="AlphaFoldDB" id="A0A9P4NYB4"/>
<organism evidence="2 3">
    <name type="scientific">Tothia fuscella</name>
    <dbReference type="NCBI Taxonomy" id="1048955"/>
    <lineage>
        <taxon>Eukaryota</taxon>
        <taxon>Fungi</taxon>
        <taxon>Dikarya</taxon>
        <taxon>Ascomycota</taxon>
        <taxon>Pezizomycotina</taxon>
        <taxon>Dothideomycetes</taxon>
        <taxon>Pleosporomycetidae</taxon>
        <taxon>Venturiales</taxon>
        <taxon>Cylindrosympodiaceae</taxon>
        <taxon>Tothia</taxon>
    </lineage>
</organism>